<evidence type="ECO:0000313" key="3">
    <source>
        <dbReference type="EMBL" id="MBP2411780.1"/>
    </source>
</evidence>
<dbReference type="InterPro" id="IPR036822">
    <property type="entry name" value="CutC-like_dom_sf"/>
</dbReference>
<reference evidence="3 4" key="1">
    <citation type="submission" date="2021-03" db="EMBL/GenBank/DDBJ databases">
        <title>Sequencing the genomes of 1000 actinobacteria strains.</title>
        <authorList>
            <person name="Klenk H.-P."/>
        </authorList>
    </citation>
    <scope>NUCLEOTIDE SEQUENCE [LARGE SCALE GENOMIC DNA]</scope>
    <source>
        <strain evidence="3 4">DSM 16005</strain>
    </source>
</reference>
<keyword evidence="2" id="KW-0963">Cytoplasm</keyword>
<gene>
    <name evidence="2" type="primary">cutC</name>
    <name evidence="3" type="ORF">JOF48_000579</name>
</gene>
<dbReference type="PANTHER" id="PTHR12598">
    <property type="entry name" value="COPPER HOMEOSTASIS PROTEIN CUTC"/>
    <property type="match status" value="1"/>
</dbReference>
<dbReference type="HAMAP" id="MF_00795">
    <property type="entry name" value="CutC"/>
    <property type="match status" value="1"/>
</dbReference>
<comment type="caution">
    <text evidence="3">The sequence shown here is derived from an EMBL/GenBank/DDBJ whole genome shotgun (WGS) entry which is preliminary data.</text>
</comment>
<accession>A0ABS4YT73</accession>
<dbReference type="InterPro" id="IPR005627">
    <property type="entry name" value="CutC-like"/>
</dbReference>
<evidence type="ECO:0000256" key="2">
    <source>
        <dbReference type="HAMAP-Rule" id="MF_00795"/>
    </source>
</evidence>
<comment type="similarity">
    <text evidence="1 2">Belongs to the CutC family.</text>
</comment>
<dbReference type="Gene3D" id="3.20.20.380">
    <property type="entry name" value="Copper homeostasis (CutC) domain"/>
    <property type="match status" value="1"/>
</dbReference>
<dbReference type="RefSeq" id="WP_209677120.1">
    <property type="nucleotide sequence ID" value="NZ_JAGIOI010000001.1"/>
</dbReference>
<organism evidence="3 4">
    <name type="scientific">Arthrobacter stackebrandtii</name>
    <dbReference type="NCBI Taxonomy" id="272161"/>
    <lineage>
        <taxon>Bacteria</taxon>
        <taxon>Bacillati</taxon>
        <taxon>Actinomycetota</taxon>
        <taxon>Actinomycetes</taxon>
        <taxon>Micrococcales</taxon>
        <taxon>Micrococcaceae</taxon>
        <taxon>Arthrobacter</taxon>
    </lineage>
</organism>
<evidence type="ECO:0000313" key="4">
    <source>
        <dbReference type="Proteomes" id="UP000711614"/>
    </source>
</evidence>
<keyword evidence="4" id="KW-1185">Reference proteome</keyword>
<evidence type="ECO:0000256" key="1">
    <source>
        <dbReference type="ARBA" id="ARBA00007768"/>
    </source>
</evidence>
<proteinExistence type="inferred from homology"/>
<comment type="subcellular location">
    <subcellularLocation>
        <location evidence="2">Cytoplasm</location>
    </subcellularLocation>
</comment>
<dbReference type="Proteomes" id="UP000711614">
    <property type="component" value="Unassembled WGS sequence"/>
</dbReference>
<dbReference type="PANTHER" id="PTHR12598:SF0">
    <property type="entry name" value="COPPER HOMEOSTASIS PROTEIN CUTC HOMOLOG"/>
    <property type="match status" value="1"/>
</dbReference>
<sequence>MTDLEIAVQDPAGARAAVEGGATRVELCTALRLGGLTPSNGTVEAVLEQGQGRPDFVHALVRSRGGGYVYTSEEIFAMSREIRHLRAAGVHGVVVGALTRHGDIDLAALEEWIEAADGLPVTFHRAIDACADPLKQLLRLQGTGVGRVLTSGGAVRSIDGGAVLEAMVQQGPAGIQIMAGGGVRIEDIPALVALGVGSVHLSARVPFNDPNPAGPGGGAQELDATSANLVAEARRALDSAGSMS</sequence>
<protein>
    <recommendedName>
        <fullName evidence="2">PF03932 family protein CutC</fullName>
    </recommendedName>
</protein>
<dbReference type="Pfam" id="PF03932">
    <property type="entry name" value="CutC"/>
    <property type="match status" value="1"/>
</dbReference>
<name>A0ABS4YT73_9MICC</name>
<dbReference type="SUPFAM" id="SSF110395">
    <property type="entry name" value="CutC-like"/>
    <property type="match status" value="1"/>
</dbReference>
<dbReference type="EMBL" id="JAGIOI010000001">
    <property type="protein sequence ID" value="MBP2411780.1"/>
    <property type="molecule type" value="Genomic_DNA"/>
</dbReference>
<comment type="caution">
    <text evidence="2">Once thought to be involved in copper homeostasis, experiments in E.coli have shown this is not the case.</text>
</comment>